<organism evidence="1 2">
    <name type="scientific">Canavalia gladiata</name>
    <name type="common">Sword bean</name>
    <name type="synonym">Dolichos gladiatus</name>
    <dbReference type="NCBI Taxonomy" id="3824"/>
    <lineage>
        <taxon>Eukaryota</taxon>
        <taxon>Viridiplantae</taxon>
        <taxon>Streptophyta</taxon>
        <taxon>Embryophyta</taxon>
        <taxon>Tracheophyta</taxon>
        <taxon>Spermatophyta</taxon>
        <taxon>Magnoliopsida</taxon>
        <taxon>eudicotyledons</taxon>
        <taxon>Gunneridae</taxon>
        <taxon>Pentapetalae</taxon>
        <taxon>rosids</taxon>
        <taxon>fabids</taxon>
        <taxon>Fabales</taxon>
        <taxon>Fabaceae</taxon>
        <taxon>Papilionoideae</taxon>
        <taxon>50 kb inversion clade</taxon>
        <taxon>NPAAA clade</taxon>
        <taxon>indigoferoid/millettioid clade</taxon>
        <taxon>Phaseoleae</taxon>
        <taxon>Canavalia</taxon>
    </lineage>
</organism>
<dbReference type="EMBL" id="JAYMYQ010000001">
    <property type="protein sequence ID" value="KAK7359940.1"/>
    <property type="molecule type" value="Genomic_DNA"/>
</dbReference>
<keyword evidence="2" id="KW-1185">Reference proteome</keyword>
<sequence length="98" mass="11067">MLYVAFWTLKSLTTKDKGVAPVPSNFPKAVRHLQRERNDEMGPLCTCGIHVTSPERSMEREGRSEKKVGLSICSSGLQLKKKNKVFRFPLSIECLSNE</sequence>
<gene>
    <name evidence="1" type="ORF">VNO77_01909</name>
</gene>
<comment type="caution">
    <text evidence="1">The sequence shown here is derived from an EMBL/GenBank/DDBJ whole genome shotgun (WGS) entry which is preliminary data.</text>
</comment>
<dbReference type="Proteomes" id="UP001367508">
    <property type="component" value="Unassembled WGS sequence"/>
</dbReference>
<protein>
    <submittedName>
        <fullName evidence="1">Uncharacterized protein</fullName>
    </submittedName>
</protein>
<proteinExistence type="predicted"/>
<evidence type="ECO:0000313" key="2">
    <source>
        <dbReference type="Proteomes" id="UP001367508"/>
    </source>
</evidence>
<accession>A0AAN9MS32</accession>
<name>A0AAN9MS32_CANGL</name>
<dbReference type="AlphaFoldDB" id="A0AAN9MS32"/>
<evidence type="ECO:0000313" key="1">
    <source>
        <dbReference type="EMBL" id="KAK7359940.1"/>
    </source>
</evidence>
<reference evidence="1 2" key="1">
    <citation type="submission" date="2024-01" db="EMBL/GenBank/DDBJ databases">
        <title>The genomes of 5 underutilized Papilionoideae crops provide insights into root nodulation and disease resistanc.</title>
        <authorList>
            <person name="Jiang F."/>
        </authorList>
    </citation>
    <scope>NUCLEOTIDE SEQUENCE [LARGE SCALE GENOMIC DNA]</scope>
    <source>
        <strain evidence="1">LVBAO_FW01</strain>
        <tissue evidence="1">Leaves</tissue>
    </source>
</reference>